<evidence type="ECO:0000313" key="2">
    <source>
        <dbReference type="EMBL" id="ART79552.1"/>
    </source>
</evidence>
<dbReference type="Proteomes" id="UP000243793">
    <property type="component" value="Chromosome"/>
</dbReference>
<protein>
    <recommendedName>
        <fullName evidence="1">GmrSD restriction endonucleases N-terminal domain-containing protein</fullName>
    </recommendedName>
</protein>
<dbReference type="EMBL" id="CP021376">
    <property type="protein sequence ID" value="ART79552.1"/>
    <property type="molecule type" value="Genomic_DNA"/>
</dbReference>
<keyword evidence="3" id="KW-1185">Reference proteome</keyword>
<dbReference type="Pfam" id="PF03235">
    <property type="entry name" value="GmrSD_N"/>
    <property type="match status" value="1"/>
</dbReference>
<sequence length="583" mass="68315">MAFVEPITIKEAIDNVHKKNYLLPAIQREFVWGVDQIERLFDSLMRDYPISSFLFWEVERQNISNFQFYEFVREYHERDNTHNPKADISGENGITAILDGQQRLTSLYIGLKGTYAYKLPRKRWDNDSAFPKRKLCLNLLSRAEDADFVFDFKFLTKKEHQQSDDDHFWFIVGDILDLEKPADINKYLIKNGLLKLEEDKAEFANEALYKLWEVIHKNKSINFFLEKGESLDKVLNIFIRVNSGGTQLSYSDLLLSIATAQWKEKDAREEITEFVDEINAIGDGFNINKDFVLKSCLVISGFRDIAFKVDNFNQENMLIIERQWDDITKAIKSAIVLISSLGYHRETLTSNNALIPVAGYLYKIGSPDNFAESSKYQNDRQKIFKWLVMVLLKRTFSGQPDNVLRPIREVINASEDGFPLLGIVNKLKGGTKAISFDDDEIDNLLYYQYAQAYTYSALAFIYPSLDFRNKFHQDHIFPKKLFTRKRLEKRGIKAEDIEFYLENYNYVANLQLLEGVPNQEKSGKDFDVWIKEKYPNQKDKKAYMERHYIPDIDLTLENFRQFIEEREKLLVAEFKKLLTHEIA</sequence>
<gene>
    <name evidence="2" type="ORF">CBP12_04800</name>
</gene>
<feature type="domain" description="GmrSD restriction endonucleases N-terminal" evidence="1">
    <location>
        <begin position="10"/>
        <end position="256"/>
    </location>
</feature>
<dbReference type="PANTHER" id="PTHR37292:SF2">
    <property type="entry name" value="DUF262 DOMAIN-CONTAINING PROTEIN"/>
    <property type="match status" value="1"/>
</dbReference>
<accession>A0A1Y0CW76</accession>
<name>A0A1Y0CW76_9GAMM</name>
<dbReference type="OrthoDB" id="7802453at2"/>
<dbReference type="InterPro" id="IPR004919">
    <property type="entry name" value="GmrSD_N"/>
</dbReference>
<dbReference type="RefSeq" id="WP_086963425.1">
    <property type="nucleotide sequence ID" value="NZ_CP021376.1"/>
</dbReference>
<evidence type="ECO:0000259" key="1">
    <source>
        <dbReference type="Pfam" id="PF03235"/>
    </source>
</evidence>
<organism evidence="2 3">
    <name type="scientific">Oceanisphaera avium</name>
    <dbReference type="NCBI Taxonomy" id="1903694"/>
    <lineage>
        <taxon>Bacteria</taxon>
        <taxon>Pseudomonadati</taxon>
        <taxon>Pseudomonadota</taxon>
        <taxon>Gammaproteobacteria</taxon>
        <taxon>Aeromonadales</taxon>
        <taxon>Aeromonadaceae</taxon>
        <taxon>Oceanisphaera</taxon>
    </lineage>
</organism>
<reference evidence="3" key="1">
    <citation type="submission" date="2017-05" db="EMBL/GenBank/DDBJ databases">
        <authorList>
            <person name="Sung H."/>
        </authorList>
    </citation>
    <scope>NUCLEOTIDE SEQUENCE [LARGE SCALE GENOMIC DNA]</scope>
    <source>
        <strain evidence="3">AMac2203</strain>
    </source>
</reference>
<proteinExistence type="predicted"/>
<dbReference type="KEGG" id="ocm:CBP12_04800"/>
<evidence type="ECO:0000313" key="3">
    <source>
        <dbReference type="Proteomes" id="UP000243793"/>
    </source>
</evidence>
<dbReference type="AlphaFoldDB" id="A0A1Y0CW76"/>
<dbReference type="PANTHER" id="PTHR37292">
    <property type="entry name" value="VNG6097C"/>
    <property type="match status" value="1"/>
</dbReference>